<dbReference type="AlphaFoldDB" id="A0A4U6SZH4"/>
<gene>
    <name evidence="1" type="ORF">SEVIR_9G307900v2</name>
</gene>
<dbReference type="EMBL" id="CM016560">
    <property type="protein sequence ID" value="TKV94627.1"/>
    <property type="molecule type" value="Genomic_DNA"/>
</dbReference>
<name>A0A4U6SZH4_SETVI</name>
<proteinExistence type="predicted"/>
<evidence type="ECO:0000313" key="1">
    <source>
        <dbReference type="EMBL" id="TKV94627.1"/>
    </source>
</evidence>
<protein>
    <submittedName>
        <fullName evidence="1">Uncharacterized protein</fullName>
    </submittedName>
</protein>
<evidence type="ECO:0000313" key="2">
    <source>
        <dbReference type="Proteomes" id="UP000298652"/>
    </source>
</evidence>
<sequence>MGGCEGELVLILWGEFGFFWVSGHTYTCSGMWSHMSYCARNCMAKKVGYLTSLACDENARGTEGRKKSMIPLETADLVRYPSALPSLIFLHGWL</sequence>
<dbReference type="Proteomes" id="UP000298652">
    <property type="component" value="Chromosome 9"/>
</dbReference>
<keyword evidence="2" id="KW-1185">Reference proteome</keyword>
<organism evidence="1 2">
    <name type="scientific">Setaria viridis</name>
    <name type="common">Green bristlegrass</name>
    <name type="synonym">Setaria italica subsp. viridis</name>
    <dbReference type="NCBI Taxonomy" id="4556"/>
    <lineage>
        <taxon>Eukaryota</taxon>
        <taxon>Viridiplantae</taxon>
        <taxon>Streptophyta</taxon>
        <taxon>Embryophyta</taxon>
        <taxon>Tracheophyta</taxon>
        <taxon>Spermatophyta</taxon>
        <taxon>Magnoliopsida</taxon>
        <taxon>Liliopsida</taxon>
        <taxon>Poales</taxon>
        <taxon>Poaceae</taxon>
        <taxon>PACMAD clade</taxon>
        <taxon>Panicoideae</taxon>
        <taxon>Panicodae</taxon>
        <taxon>Paniceae</taxon>
        <taxon>Cenchrinae</taxon>
        <taxon>Setaria</taxon>
    </lineage>
</organism>
<accession>A0A4U6SZH4</accession>
<dbReference type="Gramene" id="TKV94627">
    <property type="protein sequence ID" value="TKV94627"/>
    <property type="gene ID" value="SEVIR_9G307900v2"/>
</dbReference>
<reference evidence="1" key="1">
    <citation type="submission" date="2019-03" db="EMBL/GenBank/DDBJ databases">
        <title>WGS assembly of Setaria viridis.</title>
        <authorList>
            <person name="Huang P."/>
            <person name="Jenkins J."/>
            <person name="Grimwood J."/>
            <person name="Barry K."/>
            <person name="Healey A."/>
            <person name="Mamidi S."/>
            <person name="Sreedasyam A."/>
            <person name="Shu S."/>
            <person name="Feldman M."/>
            <person name="Wu J."/>
            <person name="Yu Y."/>
            <person name="Chen C."/>
            <person name="Johnson J."/>
            <person name="Rokhsar D."/>
            <person name="Baxter I."/>
            <person name="Schmutz J."/>
            <person name="Brutnell T."/>
            <person name="Kellogg E."/>
        </authorList>
    </citation>
    <scope>NUCLEOTIDE SEQUENCE [LARGE SCALE GENOMIC DNA]</scope>
</reference>